<dbReference type="RefSeq" id="WP_092698493.1">
    <property type="nucleotide sequence ID" value="NZ_FNFC01000001.1"/>
</dbReference>
<keyword evidence="3" id="KW-1185">Reference proteome</keyword>
<dbReference type="InterPro" id="IPR016918">
    <property type="entry name" value="UCP029394"/>
</dbReference>
<evidence type="ECO:0000259" key="1">
    <source>
        <dbReference type="Pfam" id="PF13474"/>
    </source>
</evidence>
<dbReference type="PIRSF" id="PIRSF029394">
    <property type="entry name" value="UCP029394"/>
    <property type="match status" value="1"/>
</dbReference>
<dbReference type="OrthoDB" id="337726at2157"/>
<dbReference type="AlphaFoldDB" id="A0A1G8RYJ1"/>
<dbReference type="SUPFAM" id="SSF54427">
    <property type="entry name" value="NTF2-like"/>
    <property type="match status" value="1"/>
</dbReference>
<dbReference type="InterPro" id="IPR032710">
    <property type="entry name" value="NTF2-like_dom_sf"/>
</dbReference>
<dbReference type="InterPro" id="IPR037401">
    <property type="entry name" value="SnoaL-like"/>
</dbReference>
<sequence length="133" mass="15467">MTPATYREAVESLHTFFLRWYTGEASEGAFDEFDTALGPRFKMVTPDGTRHDREAVLSLVRDAFSRYEPGTFRIDIRGVNVVEEYDDAALVSYEEHQETPTEKTSRHSTVLFEVNGDAPEWRYLHETWLDRDN</sequence>
<evidence type="ECO:0000313" key="3">
    <source>
        <dbReference type="Proteomes" id="UP000198856"/>
    </source>
</evidence>
<proteinExistence type="predicted"/>
<dbReference type="Pfam" id="PF13474">
    <property type="entry name" value="SnoaL_3"/>
    <property type="match status" value="1"/>
</dbReference>
<feature type="domain" description="SnoaL-like" evidence="1">
    <location>
        <begin position="17"/>
        <end position="125"/>
    </location>
</feature>
<dbReference type="Proteomes" id="UP000198856">
    <property type="component" value="Unassembled WGS sequence"/>
</dbReference>
<dbReference type="STRING" id="890420.SAMN05216226_101191"/>
<protein>
    <recommendedName>
        <fullName evidence="1">SnoaL-like domain-containing protein</fullName>
    </recommendedName>
</protein>
<reference evidence="2 3" key="1">
    <citation type="submission" date="2016-10" db="EMBL/GenBank/DDBJ databases">
        <authorList>
            <person name="de Groot N.N."/>
        </authorList>
    </citation>
    <scope>NUCLEOTIDE SEQUENCE [LARGE SCALE GENOMIC DNA]</scope>
    <source>
        <strain evidence="2 3">IBRC-M10015</strain>
    </source>
</reference>
<evidence type="ECO:0000313" key="2">
    <source>
        <dbReference type="EMBL" id="SDJ22023.1"/>
    </source>
</evidence>
<organism evidence="2 3">
    <name type="scientific">Halovenus aranensis</name>
    <dbReference type="NCBI Taxonomy" id="890420"/>
    <lineage>
        <taxon>Archaea</taxon>
        <taxon>Methanobacteriati</taxon>
        <taxon>Methanobacteriota</taxon>
        <taxon>Stenosarchaea group</taxon>
        <taxon>Halobacteria</taxon>
        <taxon>Halobacteriales</taxon>
        <taxon>Haloarculaceae</taxon>
        <taxon>Halovenus</taxon>
    </lineage>
</organism>
<gene>
    <name evidence="2" type="ORF">SAMN05216226_101191</name>
</gene>
<name>A0A1G8RYJ1_9EURY</name>
<dbReference type="Gene3D" id="3.10.450.50">
    <property type="match status" value="1"/>
</dbReference>
<dbReference type="EMBL" id="FNFC01000001">
    <property type="protein sequence ID" value="SDJ22023.1"/>
    <property type="molecule type" value="Genomic_DNA"/>
</dbReference>
<accession>A0A1G8RYJ1</accession>